<dbReference type="Proteomes" id="UP000683360">
    <property type="component" value="Unassembled WGS sequence"/>
</dbReference>
<evidence type="ECO:0000313" key="3">
    <source>
        <dbReference type="Proteomes" id="UP000683360"/>
    </source>
</evidence>
<proteinExistence type="predicted"/>
<evidence type="ECO:0000256" key="1">
    <source>
        <dbReference type="SAM" id="MobiDB-lite"/>
    </source>
</evidence>
<sequence>MNVTLCVFSGMRNPEYKIESNDPDFETIKAALPKPGSLQLPSVLGYQGYLINIIGTGKSNISPCYSSIAIPCRFNPELEKMLFNKGPFDDTLRKWVFGALESGRNRKMEYMKVLLCVFSGMPDPEYNIESKDPDYNRIKSMLPEEGSVHLHSALGYRGYMIFIMPPGKKKIKERLSMIEVPRGYNPDLENLLFNKGEFDEELRNMVYGDQNPRSGQDPRSGFDQESKRHLHRDI</sequence>
<protein>
    <submittedName>
        <fullName evidence="2">Uncharacterized protein</fullName>
    </submittedName>
</protein>
<accession>A0A8S3URE3</accession>
<feature type="region of interest" description="Disordered" evidence="1">
    <location>
        <begin position="207"/>
        <end position="234"/>
    </location>
</feature>
<evidence type="ECO:0000313" key="2">
    <source>
        <dbReference type="EMBL" id="CAG2247978.1"/>
    </source>
</evidence>
<dbReference type="EMBL" id="CAJPWZ010002920">
    <property type="protein sequence ID" value="CAG2247978.1"/>
    <property type="molecule type" value="Genomic_DNA"/>
</dbReference>
<comment type="caution">
    <text evidence="2">The sequence shown here is derived from an EMBL/GenBank/DDBJ whole genome shotgun (WGS) entry which is preliminary data.</text>
</comment>
<keyword evidence="3" id="KW-1185">Reference proteome</keyword>
<organism evidence="2 3">
    <name type="scientific">Mytilus edulis</name>
    <name type="common">Blue mussel</name>
    <dbReference type="NCBI Taxonomy" id="6550"/>
    <lineage>
        <taxon>Eukaryota</taxon>
        <taxon>Metazoa</taxon>
        <taxon>Spiralia</taxon>
        <taxon>Lophotrochozoa</taxon>
        <taxon>Mollusca</taxon>
        <taxon>Bivalvia</taxon>
        <taxon>Autobranchia</taxon>
        <taxon>Pteriomorphia</taxon>
        <taxon>Mytilida</taxon>
        <taxon>Mytiloidea</taxon>
        <taxon>Mytilidae</taxon>
        <taxon>Mytilinae</taxon>
        <taxon>Mytilus</taxon>
    </lineage>
</organism>
<dbReference type="OrthoDB" id="5964742at2759"/>
<reference evidence="2" key="1">
    <citation type="submission" date="2021-03" db="EMBL/GenBank/DDBJ databases">
        <authorList>
            <person name="Bekaert M."/>
        </authorList>
    </citation>
    <scope>NUCLEOTIDE SEQUENCE</scope>
</reference>
<name>A0A8S3URE3_MYTED</name>
<gene>
    <name evidence="2" type="ORF">MEDL_59850</name>
</gene>
<feature type="compositionally biased region" description="Basic and acidic residues" evidence="1">
    <location>
        <begin position="220"/>
        <end position="234"/>
    </location>
</feature>
<dbReference type="AlphaFoldDB" id="A0A8S3URE3"/>